<sequence length="155" mass="17272">MNIRFVTAADIPALTALEYQHYEAEGYPSAFLFQAYRQWPQMFWVAHANNETCGYVLAAPGTASNEAWIMSALINVNYQGQGVGSRLMAEAVKALATQGFTLIKLSVAPENTRALKLYEKLGFVVVEQKDNYLGMGEHRLIMCHEVNFKACSNNT</sequence>
<proteinExistence type="predicted"/>
<evidence type="ECO:0000256" key="1">
    <source>
        <dbReference type="ARBA" id="ARBA00022679"/>
    </source>
</evidence>
<dbReference type="PANTHER" id="PTHR43877:SF2">
    <property type="entry name" value="AMINOALKYLPHOSPHONATE N-ACETYLTRANSFERASE-RELATED"/>
    <property type="match status" value="1"/>
</dbReference>
<reference evidence="5" key="1">
    <citation type="journal article" date="2018" name="Front. Microbiol.">
        <title>Genome-Based Analysis Reveals the Taxonomy and Diversity of the Family Idiomarinaceae.</title>
        <authorList>
            <person name="Liu Y."/>
            <person name="Lai Q."/>
            <person name="Shao Z."/>
        </authorList>
    </citation>
    <scope>NUCLEOTIDE SEQUENCE [LARGE SCALE GENOMIC DNA]</scope>
    <source>
        <strain evidence="5">AIS</strain>
    </source>
</reference>
<evidence type="ECO:0000313" key="4">
    <source>
        <dbReference type="EMBL" id="RUO34407.1"/>
    </source>
</evidence>
<dbReference type="Proteomes" id="UP000286934">
    <property type="component" value="Unassembled WGS sequence"/>
</dbReference>
<dbReference type="GO" id="GO:0016747">
    <property type="term" value="F:acyltransferase activity, transferring groups other than amino-acyl groups"/>
    <property type="evidence" value="ECO:0007669"/>
    <property type="project" value="InterPro"/>
</dbReference>
<keyword evidence="1 4" id="KW-0808">Transferase</keyword>
<protein>
    <submittedName>
        <fullName evidence="4">GNAT family N-acetyltransferase</fullName>
    </submittedName>
</protein>
<accession>A0A432WL28</accession>
<dbReference type="CDD" id="cd04301">
    <property type="entry name" value="NAT_SF"/>
    <property type="match status" value="1"/>
</dbReference>
<dbReference type="InterPro" id="IPR016181">
    <property type="entry name" value="Acyl_CoA_acyltransferase"/>
</dbReference>
<dbReference type="Gene3D" id="3.40.630.30">
    <property type="match status" value="1"/>
</dbReference>
<comment type="caution">
    <text evidence="4">The sequence shown here is derived from an EMBL/GenBank/DDBJ whole genome shotgun (WGS) entry which is preliminary data.</text>
</comment>
<name>A0A432WL28_9GAMM</name>
<keyword evidence="5" id="KW-1185">Reference proteome</keyword>
<evidence type="ECO:0000256" key="2">
    <source>
        <dbReference type="ARBA" id="ARBA00023315"/>
    </source>
</evidence>
<dbReference type="OrthoDB" id="5187710at2"/>
<evidence type="ECO:0000259" key="3">
    <source>
        <dbReference type="PROSITE" id="PS51186"/>
    </source>
</evidence>
<dbReference type="RefSeq" id="WP_126809037.1">
    <property type="nucleotide sequence ID" value="NZ_PIPP01000007.1"/>
</dbReference>
<feature type="domain" description="N-acetyltransferase" evidence="3">
    <location>
        <begin position="1"/>
        <end position="147"/>
    </location>
</feature>
<dbReference type="PANTHER" id="PTHR43877">
    <property type="entry name" value="AMINOALKYLPHOSPHONATE N-ACETYLTRANSFERASE-RELATED-RELATED"/>
    <property type="match status" value="1"/>
</dbReference>
<dbReference type="Pfam" id="PF00583">
    <property type="entry name" value="Acetyltransf_1"/>
    <property type="match status" value="1"/>
</dbReference>
<evidence type="ECO:0000313" key="5">
    <source>
        <dbReference type="Proteomes" id="UP000286934"/>
    </source>
</evidence>
<gene>
    <name evidence="4" type="ORF">CWE13_12345</name>
</gene>
<dbReference type="InterPro" id="IPR000182">
    <property type="entry name" value="GNAT_dom"/>
</dbReference>
<dbReference type="AlphaFoldDB" id="A0A432WL28"/>
<keyword evidence="2" id="KW-0012">Acyltransferase</keyword>
<dbReference type="EMBL" id="PIPP01000007">
    <property type="protein sequence ID" value="RUO34407.1"/>
    <property type="molecule type" value="Genomic_DNA"/>
</dbReference>
<dbReference type="PROSITE" id="PS51186">
    <property type="entry name" value="GNAT"/>
    <property type="match status" value="1"/>
</dbReference>
<dbReference type="SUPFAM" id="SSF55729">
    <property type="entry name" value="Acyl-CoA N-acyltransferases (Nat)"/>
    <property type="match status" value="1"/>
</dbReference>
<organism evidence="4 5">
    <name type="scientific">Aliidiomarina shirensis</name>
    <dbReference type="NCBI Taxonomy" id="1048642"/>
    <lineage>
        <taxon>Bacteria</taxon>
        <taxon>Pseudomonadati</taxon>
        <taxon>Pseudomonadota</taxon>
        <taxon>Gammaproteobacteria</taxon>
        <taxon>Alteromonadales</taxon>
        <taxon>Idiomarinaceae</taxon>
        <taxon>Aliidiomarina</taxon>
    </lineage>
</organism>
<dbReference type="InterPro" id="IPR050832">
    <property type="entry name" value="Bact_Acetyltransf"/>
</dbReference>